<evidence type="ECO:0000259" key="20">
    <source>
        <dbReference type="PROSITE" id="PS50089"/>
    </source>
</evidence>
<keyword evidence="14" id="KW-0653">Protein transport</keyword>
<keyword evidence="10" id="KW-0479">Metal-binding</keyword>
<proteinExistence type="inferred from homology"/>
<comment type="subcellular location">
    <subcellularLocation>
        <location evidence="2">Peroxisome membrane</location>
        <topology evidence="2">Multi-pass membrane protein</topology>
    </subcellularLocation>
</comment>
<keyword evidence="13" id="KW-0862">Zinc</keyword>
<keyword evidence="8" id="KW-0808">Transferase</keyword>
<accession>T1KW24</accession>
<feature type="transmembrane region" description="Helical" evidence="19">
    <location>
        <begin position="97"/>
        <end position="117"/>
    </location>
</feature>
<evidence type="ECO:0000256" key="6">
    <source>
        <dbReference type="ARBA" id="ARBA00022448"/>
    </source>
</evidence>
<comment type="pathway">
    <text evidence="3">Protein modification; protein ubiquitination.</text>
</comment>
<organism evidence="21 22">
    <name type="scientific">Tetranychus urticae</name>
    <name type="common">Two-spotted spider mite</name>
    <dbReference type="NCBI Taxonomy" id="32264"/>
    <lineage>
        <taxon>Eukaryota</taxon>
        <taxon>Metazoa</taxon>
        <taxon>Ecdysozoa</taxon>
        <taxon>Arthropoda</taxon>
        <taxon>Chelicerata</taxon>
        <taxon>Arachnida</taxon>
        <taxon>Acari</taxon>
        <taxon>Acariformes</taxon>
        <taxon>Trombidiformes</taxon>
        <taxon>Prostigmata</taxon>
        <taxon>Eleutherengona</taxon>
        <taxon>Raphignathae</taxon>
        <taxon>Tetranychoidea</taxon>
        <taxon>Tetranychidae</taxon>
        <taxon>Tetranychus</taxon>
    </lineage>
</organism>
<keyword evidence="6" id="KW-0813">Transport</keyword>
<dbReference type="SUPFAM" id="SSF57850">
    <property type="entry name" value="RING/U-box"/>
    <property type="match status" value="1"/>
</dbReference>
<evidence type="ECO:0000256" key="11">
    <source>
        <dbReference type="ARBA" id="ARBA00022771"/>
    </source>
</evidence>
<dbReference type="Proteomes" id="UP000015104">
    <property type="component" value="Unassembled WGS sequence"/>
</dbReference>
<keyword evidence="7" id="KW-0962">Peroxisome biogenesis</keyword>
<evidence type="ECO:0000256" key="2">
    <source>
        <dbReference type="ARBA" id="ARBA00004585"/>
    </source>
</evidence>
<dbReference type="OrthoDB" id="6270329at2759"/>
<feature type="transmembrane region" description="Helical" evidence="19">
    <location>
        <begin position="174"/>
        <end position="194"/>
    </location>
</feature>
<keyword evidence="11 18" id="KW-0863">Zinc-finger</keyword>
<feature type="transmembrane region" description="Helical" evidence="19">
    <location>
        <begin position="137"/>
        <end position="153"/>
    </location>
</feature>
<evidence type="ECO:0000256" key="12">
    <source>
        <dbReference type="ARBA" id="ARBA00022786"/>
    </source>
</evidence>
<evidence type="ECO:0000256" key="13">
    <source>
        <dbReference type="ARBA" id="ARBA00022833"/>
    </source>
</evidence>
<evidence type="ECO:0000256" key="7">
    <source>
        <dbReference type="ARBA" id="ARBA00022593"/>
    </source>
</evidence>
<dbReference type="EMBL" id="CAEY01000638">
    <property type="status" value="NOT_ANNOTATED_CDS"/>
    <property type="molecule type" value="Genomic_DNA"/>
</dbReference>
<dbReference type="InterPro" id="IPR001841">
    <property type="entry name" value="Znf_RING"/>
</dbReference>
<dbReference type="eggNOG" id="KOG0317">
    <property type="taxonomic scope" value="Eukaryota"/>
</dbReference>
<dbReference type="InterPro" id="IPR006845">
    <property type="entry name" value="Pex_N"/>
</dbReference>
<dbReference type="SMART" id="SM00184">
    <property type="entry name" value="RING"/>
    <property type="match status" value="1"/>
</dbReference>
<evidence type="ECO:0000256" key="3">
    <source>
        <dbReference type="ARBA" id="ARBA00004906"/>
    </source>
</evidence>
<dbReference type="EnsemblMetazoa" id="tetur24g00100.1">
    <property type="protein sequence ID" value="tetur24g00100.1"/>
    <property type="gene ID" value="tetur24g00100"/>
</dbReference>
<dbReference type="InterPro" id="IPR017907">
    <property type="entry name" value="Znf_RING_CS"/>
</dbReference>
<evidence type="ECO:0000256" key="17">
    <source>
        <dbReference type="ARBA" id="ARBA00023140"/>
    </source>
</evidence>
<evidence type="ECO:0000256" key="18">
    <source>
        <dbReference type="PROSITE-ProRule" id="PRU00175"/>
    </source>
</evidence>
<dbReference type="HOGENOM" id="CLU_041707_1_0_1"/>
<dbReference type="PANTHER" id="PTHR23350:SF0">
    <property type="entry name" value="PEROXISOME BIOGENESIS FACTOR 10"/>
    <property type="match status" value="1"/>
</dbReference>
<comment type="similarity">
    <text evidence="4">Belongs to the pex2/pex10/pex12 family.</text>
</comment>
<dbReference type="InterPro" id="IPR013083">
    <property type="entry name" value="Znf_RING/FYVE/PHD"/>
</dbReference>
<evidence type="ECO:0000256" key="1">
    <source>
        <dbReference type="ARBA" id="ARBA00000900"/>
    </source>
</evidence>
<dbReference type="EC" id="2.3.2.27" evidence="5"/>
<evidence type="ECO:0000256" key="8">
    <source>
        <dbReference type="ARBA" id="ARBA00022679"/>
    </source>
</evidence>
<dbReference type="STRING" id="32264.T1KW24"/>
<comment type="catalytic activity">
    <reaction evidence="1">
        <text>S-ubiquitinyl-[E2 ubiquitin-conjugating enzyme]-L-cysteine + [acceptor protein]-L-lysine = [E2 ubiquitin-conjugating enzyme]-L-cysteine + N(6)-ubiquitinyl-[acceptor protein]-L-lysine.</text>
        <dbReference type="EC" id="2.3.2.27"/>
    </reaction>
</comment>
<keyword evidence="17" id="KW-0576">Peroxisome</keyword>
<dbReference type="PROSITE" id="PS50089">
    <property type="entry name" value="ZF_RING_2"/>
    <property type="match status" value="1"/>
</dbReference>
<dbReference type="AlphaFoldDB" id="T1KW24"/>
<evidence type="ECO:0000256" key="16">
    <source>
        <dbReference type="ARBA" id="ARBA00023136"/>
    </source>
</evidence>
<evidence type="ECO:0000313" key="21">
    <source>
        <dbReference type="EnsemblMetazoa" id="tetur24g00100.1"/>
    </source>
</evidence>
<reference evidence="21" key="2">
    <citation type="submission" date="2015-06" db="UniProtKB">
        <authorList>
            <consortium name="EnsemblMetazoa"/>
        </authorList>
    </citation>
    <scope>IDENTIFICATION</scope>
</reference>
<evidence type="ECO:0000256" key="15">
    <source>
        <dbReference type="ARBA" id="ARBA00022989"/>
    </source>
</evidence>
<keyword evidence="15 19" id="KW-1133">Transmembrane helix</keyword>
<evidence type="ECO:0000256" key="10">
    <source>
        <dbReference type="ARBA" id="ARBA00022723"/>
    </source>
</evidence>
<dbReference type="CDD" id="cd16527">
    <property type="entry name" value="RING-HC_PEX10"/>
    <property type="match status" value="1"/>
</dbReference>
<keyword evidence="9 19" id="KW-0812">Transmembrane</keyword>
<dbReference type="GO" id="GO:0061630">
    <property type="term" value="F:ubiquitin protein ligase activity"/>
    <property type="evidence" value="ECO:0007669"/>
    <property type="project" value="UniProtKB-EC"/>
</dbReference>
<dbReference type="InterPro" id="IPR025654">
    <property type="entry name" value="PEX2/10"/>
</dbReference>
<sequence length="273" mass="31987">MALSKPSPVLMVISSKKDEEYIEWLENQWSFLFQKIIGMQRLFRYRRQLNLIAPLSYYILTTLSGLQTLGEEYTSLIQIDGSNKIGFKIPSKLRRTIMVGVNCIYPLITSIIIPRLMRNSEEWEKDSVLFILEKLQHINLILFYIFGSFYHFSKRISNVKYATYTRLTDDYRKFYRLLGLLSTLEFGLSMMIAYRIKKYEKEKAQQQSTESTEVSVAGPRCTLCWSSRKDTTSTPCGHLFCWTCICQWISIKKFCPICRTQIDGGQKLIYINN</sequence>
<evidence type="ECO:0000313" key="22">
    <source>
        <dbReference type="Proteomes" id="UP000015104"/>
    </source>
</evidence>
<dbReference type="Gene3D" id="3.30.40.10">
    <property type="entry name" value="Zinc/RING finger domain, C3HC4 (zinc finger)"/>
    <property type="match status" value="1"/>
</dbReference>
<keyword evidence="22" id="KW-1185">Reference proteome</keyword>
<dbReference type="PROSITE" id="PS00518">
    <property type="entry name" value="ZF_RING_1"/>
    <property type="match status" value="1"/>
</dbReference>
<keyword evidence="16 19" id="KW-0472">Membrane</keyword>
<reference evidence="22" key="1">
    <citation type="submission" date="2011-08" db="EMBL/GenBank/DDBJ databases">
        <authorList>
            <person name="Rombauts S."/>
        </authorList>
    </citation>
    <scope>NUCLEOTIDE SEQUENCE</scope>
    <source>
        <strain evidence="22">London</strain>
    </source>
</reference>
<dbReference type="Pfam" id="PF04757">
    <property type="entry name" value="Pex2_Pex12"/>
    <property type="match status" value="1"/>
</dbReference>
<evidence type="ECO:0000256" key="19">
    <source>
        <dbReference type="SAM" id="Phobius"/>
    </source>
</evidence>
<evidence type="ECO:0000256" key="14">
    <source>
        <dbReference type="ARBA" id="ARBA00022927"/>
    </source>
</evidence>
<dbReference type="Pfam" id="PF13920">
    <property type="entry name" value="zf-C3HC4_3"/>
    <property type="match status" value="1"/>
</dbReference>
<dbReference type="OMA" id="YCDVVQL"/>
<evidence type="ECO:0000256" key="9">
    <source>
        <dbReference type="ARBA" id="ARBA00022692"/>
    </source>
</evidence>
<feature type="domain" description="RING-type" evidence="20">
    <location>
        <begin position="221"/>
        <end position="259"/>
    </location>
</feature>
<protein>
    <recommendedName>
        <fullName evidence="5">RING-type E3 ubiquitin transferase</fullName>
        <ecNumber evidence="5">2.3.2.27</ecNumber>
    </recommendedName>
</protein>
<dbReference type="GO" id="GO:0016558">
    <property type="term" value="P:protein import into peroxisome matrix"/>
    <property type="evidence" value="ECO:0007669"/>
    <property type="project" value="InterPro"/>
</dbReference>
<dbReference type="PANTHER" id="PTHR23350">
    <property type="entry name" value="PEROXISOME ASSEMBLY PROTEIN 10"/>
    <property type="match status" value="1"/>
</dbReference>
<name>T1KW24_TETUR</name>
<evidence type="ECO:0000256" key="4">
    <source>
        <dbReference type="ARBA" id="ARBA00008704"/>
    </source>
</evidence>
<evidence type="ECO:0000256" key="5">
    <source>
        <dbReference type="ARBA" id="ARBA00012483"/>
    </source>
</evidence>
<dbReference type="GO" id="GO:0008270">
    <property type="term" value="F:zinc ion binding"/>
    <property type="evidence" value="ECO:0007669"/>
    <property type="project" value="UniProtKB-KW"/>
</dbReference>
<dbReference type="GO" id="GO:0005778">
    <property type="term" value="C:peroxisomal membrane"/>
    <property type="evidence" value="ECO:0007669"/>
    <property type="project" value="UniProtKB-SubCell"/>
</dbReference>
<gene>
    <name evidence="21" type="primary">107367971</name>
</gene>
<dbReference type="KEGG" id="tut:107367971"/>
<keyword evidence="12" id="KW-0833">Ubl conjugation pathway</keyword>